<dbReference type="Proteomes" id="UP000225275">
    <property type="component" value="Unassembled WGS sequence"/>
</dbReference>
<dbReference type="EMBL" id="MTJS01000002">
    <property type="protein sequence ID" value="PFG89399.1"/>
    <property type="molecule type" value="Genomic_DNA"/>
</dbReference>
<feature type="transmembrane region" description="Helical" evidence="1">
    <location>
        <begin position="32"/>
        <end position="50"/>
    </location>
</feature>
<keyword evidence="1" id="KW-0472">Membrane</keyword>
<proteinExistence type="predicted"/>
<evidence type="ECO:0000313" key="3">
    <source>
        <dbReference type="Proteomes" id="UP000225275"/>
    </source>
</evidence>
<evidence type="ECO:0000256" key="1">
    <source>
        <dbReference type="SAM" id="Phobius"/>
    </source>
</evidence>
<comment type="caution">
    <text evidence="2">The sequence shown here is derived from an EMBL/GenBank/DDBJ whole genome shotgun (WGS) entry which is preliminary data.</text>
</comment>
<protein>
    <submittedName>
        <fullName evidence="2">Uncharacterized protein</fullName>
    </submittedName>
</protein>
<keyword evidence="1" id="KW-1133">Transmembrane helix</keyword>
<gene>
    <name evidence="2" type="ORF">BW154_07975</name>
</gene>
<sequence length="243" mass="28306">MNTVKKVAKSVVNWFKKSMVRKRKGKGRFRKVFLPIVIFIVSVLIIIGYGHHNLRAYSIYYAQNIPHKSGTAPVMCAVIDNLNSIYIPNLNEKSRYDNWRDVVNTVSDRTGVIEYDFVNNSILIGKTFEDLEGISPLNQDKFISGINMYTRKKIGYVLNFNITKNKLIKEYKVYYSNQGRFEKISIIENNAEKGVNAVEYKNNLATISKLQQKLYGSIIQKRKIPLINLQMLYNWLNYKRFNL</sequence>
<keyword evidence="1" id="KW-0812">Transmembrane</keyword>
<name>A0AAP8JE21_9LACT</name>
<dbReference type="RefSeq" id="WP_052053852.1">
    <property type="nucleotide sequence ID" value="NZ_CABJEC010000001.1"/>
</dbReference>
<dbReference type="AlphaFoldDB" id="A0AAP8JE21"/>
<organism evidence="2 3">
    <name type="scientific">Lactococcus lactis</name>
    <dbReference type="NCBI Taxonomy" id="1358"/>
    <lineage>
        <taxon>Bacteria</taxon>
        <taxon>Bacillati</taxon>
        <taxon>Bacillota</taxon>
        <taxon>Bacilli</taxon>
        <taxon>Lactobacillales</taxon>
        <taxon>Streptococcaceae</taxon>
        <taxon>Lactococcus</taxon>
    </lineage>
</organism>
<reference evidence="2" key="1">
    <citation type="submission" date="2017-01" db="EMBL/GenBank/DDBJ databases">
        <authorList>
            <person name="Lo R."/>
        </authorList>
    </citation>
    <scope>NUCLEOTIDE SEQUENCE</scope>
    <source>
        <strain evidence="2">537</strain>
    </source>
</reference>
<accession>A0AAP8JE21</accession>
<reference evidence="2" key="2">
    <citation type="journal article" date="2018" name="Food Control">
        <title>Characterization of Lactococcus lactis isolates from herbs, fruits and vegetables for use as biopreservatives against Listeria monocytogenes in cheese.</title>
        <authorList>
            <person name="Ho V."/>
            <person name="Lo R."/>
            <person name="Bansal N."/>
            <person name="Turner M.S."/>
        </authorList>
    </citation>
    <scope>NUCLEOTIDE SEQUENCE</scope>
    <source>
        <strain evidence="2">537</strain>
    </source>
</reference>
<evidence type="ECO:0000313" key="2">
    <source>
        <dbReference type="EMBL" id="PFG89399.1"/>
    </source>
</evidence>